<proteinExistence type="predicted"/>
<name>A0A9R1V4S3_LACSA</name>
<dbReference type="AlphaFoldDB" id="A0A9R1V4S3"/>
<protein>
    <submittedName>
        <fullName evidence="1">Uncharacterized protein</fullName>
    </submittedName>
</protein>
<reference evidence="1 2" key="1">
    <citation type="journal article" date="2017" name="Nat. Commun.">
        <title>Genome assembly with in vitro proximity ligation data and whole-genome triplication in lettuce.</title>
        <authorList>
            <person name="Reyes-Chin-Wo S."/>
            <person name="Wang Z."/>
            <person name="Yang X."/>
            <person name="Kozik A."/>
            <person name="Arikit S."/>
            <person name="Song C."/>
            <person name="Xia L."/>
            <person name="Froenicke L."/>
            <person name="Lavelle D.O."/>
            <person name="Truco M.J."/>
            <person name="Xia R."/>
            <person name="Zhu S."/>
            <person name="Xu C."/>
            <person name="Xu H."/>
            <person name="Xu X."/>
            <person name="Cox K."/>
            <person name="Korf I."/>
            <person name="Meyers B.C."/>
            <person name="Michelmore R.W."/>
        </authorList>
    </citation>
    <scope>NUCLEOTIDE SEQUENCE [LARGE SCALE GENOMIC DNA]</scope>
    <source>
        <strain evidence="2">cv. Salinas</strain>
        <tissue evidence="1">Seedlings</tissue>
    </source>
</reference>
<organism evidence="1 2">
    <name type="scientific">Lactuca sativa</name>
    <name type="common">Garden lettuce</name>
    <dbReference type="NCBI Taxonomy" id="4236"/>
    <lineage>
        <taxon>Eukaryota</taxon>
        <taxon>Viridiplantae</taxon>
        <taxon>Streptophyta</taxon>
        <taxon>Embryophyta</taxon>
        <taxon>Tracheophyta</taxon>
        <taxon>Spermatophyta</taxon>
        <taxon>Magnoliopsida</taxon>
        <taxon>eudicotyledons</taxon>
        <taxon>Gunneridae</taxon>
        <taxon>Pentapetalae</taxon>
        <taxon>asterids</taxon>
        <taxon>campanulids</taxon>
        <taxon>Asterales</taxon>
        <taxon>Asteraceae</taxon>
        <taxon>Cichorioideae</taxon>
        <taxon>Cichorieae</taxon>
        <taxon>Lactucinae</taxon>
        <taxon>Lactuca</taxon>
    </lineage>
</organism>
<evidence type="ECO:0000313" key="1">
    <source>
        <dbReference type="EMBL" id="KAJ0198869.1"/>
    </source>
</evidence>
<dbReference type="EMBL" id="NBSK02000006">
    <property type="protein sequence ID" value="KAJ0198869.1"/>
    <property type="molecule type" value="Genomic_DNA"/>
</dbReference>
<dbReference type="Proteomes" id="UP000235145">
    <property type="component" value="Unassembled WGS sequence"/>
</dbReference>
<sequence length="107" mass="12575">MGCSWILVKHKRSVIFKFSGSVVPRHYRCTLAAQRFRRVHYVSELSDEDTVMLIQLVFILKGLHGRDVKTCFHAAIYKLADNIYDWNKPIPNRRKYTSIPFRVYASV</sequence>
<gene>
    <name evidence="1" type="ORF">LSAT_V11C600299210</name>
</gene>
<keyword evidence="2" id="KW-1185">Reference proteome</keyword>
<comment type="caution">
    <text evidence="1">The sequence shown here is derived from an EMBL/GenBank/DDBJ whole genome shotgun (WGS) entry which is preliminary data.</text>
</comment>
<accession>A0A9R1V4S3</accession>
<evidence type="ECO:0000313" key="2">
    <source>
        <dbReference type="Proteomes" id="UP000235145"/>
    </source>
</evidence>